<dbReference type="EMBL" id="PUHP01000307">
    <property type="protein sequence ID" value="TQN71071.1"/>
    <property type="molecule type" value="Genomic_DNA"/>
</dbReference>
<dbReference type="Gene3D" id="3.30.40.10">
    <property type="entry name" value="Zinc/RING finger domain, C3HC4 (zinc finger)"/>
    <property type="match status" value="1"/>
</dbReference>
<keyword evidence="4" id="KW-0808">Transferase</keyword>
<keyword evidence="6" id="KW-0677">Repeat</keyword>
<keyword evidence="5" id="KW-0479">Metal-binding</keyword>
<evidence type="ECO:0000256" key="9">
    <source>
        <dbReference type="ARBA" id="ARBA00022833"/>
    </source>
</evidence>
<comment type="catalytic activity">
    <reaction evidence="1">
        <text>[E2 ubiquitin-conjugating enzyme]-S-ubiquitinyl-L-cysteine + [acceptor protein]-L-lysine = [E2 ubiquitin-conjugating enzyme]-L-cysteine + [acceptor protein]-N(6)-ubiquitinyl-L-lysine.</text>
        <dbReference type="EC" id="2.3.2.31"/>
    </reaction>
</comment>
<feature type="domain" description="RING-type" evidence="12">
    <location>
        <begin position="435"/>
        <end position="647"/>
    </location>
</feature>
<dbReference type="GO" id="GO:0008270">
    <property type="term" value="F:zinc ion binding"/>
    <property type="evidence" value="ECO:0007669"/>
    <property type="project" value="UniProtKB-KW"/>
</dbReference>
<dbReference type="Pfam" id="PF22605">
    <property type="entry name" value="IBR_2"/>
    <property type="match status" value="1"/>
</dbReference>
<evidence type="ECO:0000313" key="14">
    <source>
        <dbReference type="Proteomes" id="UP000326340"/>
    </source>
</evidence>
<dbReference type="OrthoDB" id="10009520at2759"/>
<evidence type="ECO:0000256" key="6">
    <source>
        <dbReference type="ARBA" id="ARBA00022737"/>
    </source>
</evidence>
<dbReference type="EC" id="2.3.2.31" evidence="3"/>
<keyword evidence="13" id="KW-0347">Helicase</keyword>
<dbReference type="InterPro" id="IPR017907">
    <property type="entry name" value="Znf_RING_CS"/>
</dbReference>
<evidence type="ECO:0000256" key="8">
    <source>
        <dbReference type="ARBA" id="ARBA00022786"/>
    </source>
</evidence>
<dbReference type="PANTHER" id="PTHR22770">
    <property type="entry name" value="UBIQUITIN CONJUGATING ENZYME 7 INTERACTING PROTEIN-RELATED"/>
    <property type="match status" value="1"/>
</dbReference>
<reference evidence="13 14" key="1">
    <citation type="journal article" date="2019" name="Sci. Rep.">
        <title>Colletotrichum shisoi sp. nov., an anthracnose pathogen of Perilla frutescens in Japan: molecular phylogenetic, morphological and genomic evidence.</title>
        <authorList>
            <person name="Gan P."/>
            <person name="Tsushima A."/>
            <person name="Hiroyama R."/>
            <person name="Narusaka M."/>
            <person name="Takano Y."/>
            <person name="Narusaka Y."/>
            <person name="Kawaradani M."/>
            <person name="Damm U."/>
            <person name="Shirasu K."/>
        </authorList>
    </citation>
    <scope>NUCLEOTIDE SEQUENCE [LARGE SCALE GENOMIC DNA]</scope>
    <source>
        <strain evidence="13 14">PG-2018a</strain>
    </source>
</reference>
<evidence type="ECO:0000256" key="10">
    <source>
        <dbReference type="PROSITE-ProRule" id="PRU00175"/>
    </source>
</evidence>
<dbReference type="CDD" id="cd16449">
    <property type="entry name" value="RING-HC"/>
    <property type="match status" value="1"/>
</dbReference>
<dbReference type="InterPro" id="IPR002867">
    <property type="entry name" value="IBR_dom"/>
</dbReference>
<evidence type="ECO:0000256" key="3">
    <source>
        <dbReference type="ARBA" id="ARBA00012251"/>
    </source>
</evidence>
<sequence>MAAVQDDTIMDEGIPYAITSPLQHCQPESPHITKSFKDKHLFRGMMRAEVLFGAGAEVTGMTLPTDFTAVRVWDPVGEVTFRYVLKRVMAFSDIKPGHLTAVALLNTREGVRYLEIAVDDRHFARNFCSGFGALDEVDGSSYAASIERIAVPSYVPRGPVPSRYTSATDSATVRLTWRKPTKQAMLVYRDKAKAQELHRQIFMGRRKTFGPHVRALVFDTTDGEFAVNLWVLPLHFTREDIISRLPKELIPDNVICTGPRGYGLEEEAGEMEALVRKLESIGPLASEPCREGVHDYRTAGYQARFVDEADARRAVKQFNNTMTPFDRKAVVNVKLLFTTTFVFPAAWAGLYSLLAEKCRLVYPTVGLELKEDAASRTLVLKAVGEDSKSMTGMRTAFEETMGLMSESLDAEARTVEARFQEAYPTFRLREGENLSELECPICMDEPAIPIRSSCGHVYCKGCYVSLAQSAAGTRTDGAIKCFGDEGACKKPIPIVELRAILPGKSFETLLASSMRSYVCSHPLELRFCPTPDCQQLYRPTPAGANVNAVARCPDCLVVMCTACHAPHDESVLCSEAREKDDNAEIRKALGVKPCPQCRTPIERSGGCNHLECGVCYAHICWACMKHYRTSAECYAHMEEAHEGAFAGIPGMDVYGGLIEEDDLVAAGVQAVLAVLNGAMDE</sequence>
<keyword evidence="13" id="KW-0378">Hydrolase</keyword>
<dbReference type="PROSITE" id="PS51873">
    <property type="entry name" value="TRIAD"/>
    <property type="match status" value="1"/>
</dbReference>
<evidence type="ECO:0000313" key="13">
    <source>
        <dbReference type="EMBL" id="TQN71071.1"/>
    </source>
</evidence>
<dbReference type="GO" id="GO:0061630">
    <property type="term" value="F:ubiquitin protein ligase activity"/>
    <property type="evidence" value="ECO:0007669"/>
    <property type="project" value="UniProtKB-EC"/>
</dbReference>
<dbReference type="InterPro" id="IPR013083">
    <property type="entry name" value="Znf_RING/FYVE/PHD"/>
</dbReference>
<dbReference type="CDD" id="cd22585">
    <property type="entry name" value="Rcat_RBR_DEAH12-like"/>
    <property type="match status" value="1"/>
</dbReference>
<dbReference type="SMART" id="SM00184">
    <property type="entry name" value="RING"/>
    <property type="match status" value="1"/>
</dbReference>
<dbReference type="InterPro" id="IPR013087">
    <property type="entry name" value="Znf_C2H2_type"/>
</dbReference>
<gene>
    <name evidence="13" type="ORF">CSHISOI_04374</name>
</gene>
<organism evidence="13 14">
    <name type="scientific">Colletotrichum shisoi</name>
    <dbReference type="NCBI Taxonomy" id="2078593"/>
    <lineage>
        <taxon>Eukaryota</taxon>
        <taxon>Fungi</taxon>
        <taxon>Dikarya</taxon>
        <taxon>Ascomycota</taxon>
        <taxon>Pezizomycotina</taxon>
        <taxon>Sordariomycetes</taxon>
        <taxon>Hypocreomycetidae</taxon>
        <taxon>Glomerellales</taxon>
        <taxon>Glomerellaceae</taxon>
        <taxon>Colletotrichum</taxon>
        <taxon>Colletotrichum destructivum species complex</taxon>
    </lineage>
</organism>
<dbReference type="AlphaFoldDB" id="A0A5Q4BWA9"/>
<keyword evidence="14" id="KW-1185">Reference proteome</keyword>
<comment type="pathway">
    <text evidence="2">Protein modification; protein ubiquitination.</text>
</comment>
<keyword evidence="13" id="KW-0067">ATP-binding</keyword>
<feature type="domain" description="RING-type" evidence="11">
    <location>
        <begin position="439"/>
        <end position="481"/>
    </location>
</feature>
<dbReference type="InterPro" id="IPR001841">
    <property type="entry name" value="Znf_RING"/>
</dbReference>
<dbReference type="GO" id="GO:0004386">
    <property type="term" value="F:helicase activity"/>
    <property type="evidence" value="ECO:0007669"/>
    <property type="project" value="UniProtKB-KW"/>
</dbReference>
<dbReference type="InterPro" id="IPR054694">
    <property type="entry name" value="Parkin-like_IBR"/>
</dbReference>
<dbReference type="PROSITE" id="PS50089">
    <property type="entry name" value="ZF_RING_2"/>
    <property type="match status" value="1"/>
</dbReference>
<dbReference type="Proteomes" id="UP000326340">
    <property type="component" value="Unassembled WGS sequence"/>
</dbReference>
<proteinExistence type="predicted"/>
<dbReference type="GO" id="GO:0097039">
    <property type="term" value="P:protein linear polyubiquitination"/>
    <property type="evidence" value="ECO:0007669"/>
    <property type="project" value="TreeGrafter"/>
</dbReference>
<dbReference type="Gene3D" id="1.20.120.1750">
    <property type="match status" value="1"/>
</dbReference>
<dbReference type="InterPro" id="IPR044066">
    <property type="entry name" value="TRIAD_supradom"/>
</dbReference>
<protein>
    <recommendedName>
        <fullName evidence="3">RBR-type E3 ubiquitin transferase</fullName>
        <ecNumber evidence="3">2.3.2.31</ecNumber>
    </recommendedName>
</protein>
<evidence type="ECO:0000259" key="12">
    <source>
        <dbReference type="PROSITE" id="PS51873"/>
    </source>
</evidence>
<dbReference type="SUPFAM" id="SSF57850">
    <property type="entry name" value="RING/U-box"/>
    <property type="match status" value="2"/>
</dbReference>
<keyword evidence="7 10" id="KW-0863">Zinc-finger</keyword>
<evidence type="ECO:0000256" key="1">
    <source>
        <dbReference type="ARBA" id="ARBA00001798"/>
    </source>
</evidence>
<evidence type="ECO:0000256" key="5">
    <source>
        <dbReference type="ARBA" id="ARBA00022723"/>
    </source>
</evidence>
<evidence type="ECO:0000256" key="7">
    <source>
        <dbReference type="ARBA" id="ARBA00022771"/>
    </source>
</evidence>
<evidence type="ECO:0000256" key="2">
    <source>
        <dbReference type="ARBA" id="ARBA00004906"/>
    </source>
</evidence>
<dbReference type="CDD" id="cd20335">
    <property type="entry name" value="BRcat_RBR"/>
    <property type="match status" value="1"/>
</dbReference>
<dbReference type="InterPro" id="IPR051628">
    <property type="entry name" value="LUBAC_E3_Ligases"/>
</dbReference>
<dbReference type="PROSITE" id="PS00518">
    <property type="entry name" value="ZF_RING_1"/>
    <property type="match status" value="1"/>
</dbReference>
<dbReference type="GO" id="GO:0000151">
    <property type="term" value="C:ubiquitin ligase complex"/>
    <property type="evidence" value="ECO:0007669"/>
    <property type="project" value="TreeGrafter"/>
</dbReference>
<accession>A0A5Q4BWA9</accession>
<keyword evidence="9" id="KW-0862">Zinc</keyword>
<dbReference type="GO" id="GO:0043161">
    <property type="term" value="P:proteasome-mediated ubiquitin-dependent protein catabolic process"/>
    <property type="evidence" value="ECO:0007669"/>
    <property type="project" value="TreeGrafter"/>
</dbReference>
<keyword evidence="13" id="KW-0547">Nucleotide-binding</keyword>
<name>A0A5Q4BWA9_9PEZI</name>
<dbReference type="InterPro" id="IPR027370">
    <property type="entry name" value="Znf-RING_euk"/>
</dbReference>
<dbReference type="GO" id="GO:0043130">
    <property type="term" value="F:ubiquitin binding"/>
    <property type="evidence" value="ECO:0007669"/>
    <property type="project" value="TreeGrafter"/>
</dbReference>
<evidence type="ECO:0000256" key="4">
    <source>
        <dbReference type="ARBA" id="ARBA00022679"/>
    </source>
</evidence>
<comment type="caution">
    <text evidence="13">The sequence shown here is derived from an EMBL/GenBank/DDBJ whole genome shotgun (WGS) entry which is preliminary data.</text>
</comment>
<dbReference type="PROSITE" id="PS00028">
    <property type="entry name" value="ZINC_FINGER_C2H2_1"/>
    <property type="match status" value="1"/>
</dbReference>
<evidence type="ECO:0000259" key="11">
    <source>
        <dbReference type="PROSITE" id="PS50089"/>
    </source>
</evidence>
<keyword evidence="8" id="KW-0833">Ubl conjugation pathway</keyword>
<dbReference type="Pfam" id="PF13445">
    <property type="entry name" value="zf-RING_UBOX"/>
    <property type="match status" value="1"/>
</dbReference>
<dbReference type="PANTHER" id="PTHR22770:SF13">
    <property type="entry name" value="RING-TYPE DOMAIN-CONTAINING PROTEIN"/>
    <property type="match status" value="1"/>
</dbReference>
<dbReference type="Pfam" id="PF01485">
    <property type="entry name" value="IBR"/>
    <property type="match status" value="1"/>
</dbReference>